<dbReference type="Proteomes" id="UP000280296">
    <property type="component" value="Unassembled WGS sequence"/>
</dbReference>
<comment type="caution">
    <text evidence="2">The sequence shown here is derived from an EMBL/GenBank/DDBJ whole genome shotgun (WGS) entry which is preliminary data.</text>
</comment>
<accession>A0A432MFW1</accession>
<protein>
    <submittedName>
        <fullName evidence="2">DUF1559 domain-containing protein</fullName>
    </submittedName>
</protein>
<keyword evidence="3" id="KW-1185">Reference proteome</keyword>
<dbReference type="Pfam" id="PF07963">
    <property type="entry name" value="N_methyl"/>
    <property type="match status" value="1"/>
</dbReference>
<dbReference type="OrthoDB" id="236724at2"/>
<reference evidence="2 3" key="1">
    <citation type="submission" date="2018-12" db="EMBL/GenBank/DDBJ databases">
        <authorList>
            <person name="Toschakov S.V."/>
        </authorList>
    </citation>
    <scope>NUCLEOTIDE SEQUENCE [LARGE SCALE GENOMIC DNA]</scope>
    <source>
        <strain evidence="2 3">GM2012</strain>
    </source>
</reference>
<dbReference type="InterPro" id="IPR027558">
    <property type="entry name" value="Pre_pil_HX9DG_C"/>
</dbReference>
<dbReference type="NCBIfam" id="TIGR04294">
    <property type="entry name" value="pre_pil_HX9DG"/>
    <property type="match status" value="1"/>
</dbReference>
<reference evidence="2 3" key="2">
    <citation type="submission" date="2019-01" db="EMBL/GenBank/DDBJ databases">
        <title>Tautonia sociabilis, a novel thermotolerant planctomycete of Isosphaeraceae family, isolated from a 4000 m deep subterranean habitat.</title>
        <authorList>
            <person name="Kovaleva O.L."/>
            <person name="Elcheninov A.G."/>
            <person name="Van Heerden E."/>
            <person name="Toshchakov S.V."/>
            <person name="Novikov A."/>
            <person name="Bonch-Osmolovskaya E.A."/>
            <person name="Kublanov I.V."/>
        </authorList>
    </citation>
    <scope>NUCLEOTIDE SEQUENCE [LARGE SCALE GENOMIC DNA]</scope>
    <source>
        <strain evidence="2 3">GM2012</strain>
    </source>
</reference>
<dbReference type="RefSeq" id="WP_126726952.1">
    <property type="nucleotide sequence ID" value="NZ_RYZH01000040.1"/>
</dbReference>
<dbReference type="NCBIfam" id="TIGR02532">
    <property type="entry name" value="IV_pilin_GFxxxE"/>
    <property type="match status" value="1"/>
</dbReference>
<evidence type="ECO:0000259" key="1">
    <source>
        <dbReference type="Pfam" id="PF07596"/>
    </source>
</evidence>
<feature type="domain" description="DUF1559" evidence="1">
    <location>
        <begin position="38"/>
        <end position="356"/>
    </location>
</feature>
<dbReference type="InterPro" id="IPR011453">
    <property type="entry name" value="DUF1559"/>
</dbReference>
<organism evidence="2 3">
    <name type="scientific">Tautonia sociabilis</name>
    <dbReference type="NCBI Taxonomy" id="2080755"/>
    <lineage>
        <taxon>Bacteria</taxon>
        <taxon>Pseudomonadati</taxon>
        <taxon>Planctomycetota</taxon>
        <taxon>Planctomycetia</taxon>
        <taxon>Isosphaerales</taxon>
        <taxon>Isosphaeraceae</taxon>
        <taxon>Tautonia</taxon>
    </lineage>
</organism>
<evidence type="ECO:0000313" key="2">
    <source>
        <dbReference type="EMBL" id="RUL85373.1"/>
    </source>
</evidence>
<dbReference type="AlphaFoldDB" id="A0A432MFW1"/>
<evidence type="ECO:0000313" key="3">
    <source>
        <dbReference type="Proteomes" id="UP000280296"/>
    </source>
</evidence>
<sequence>MWHSFRPERRRSGFTLIELLVVIAIIGVLIALLLPAVQAAREAARRSQCTNNLKQLGLAVANYESANGSYPGSYPGTRYPNLEICCDSGWGAWSPHIMLMPFLELNNVYNAFNFYTTAQEDEGAMSGPFQATAAITRINTFLCPSSPLPVGNYWGFGSWTGSKRYPGNNYFASVGASISPWSTANPNGLFMLMTHNASQPIGVRDVLDGTSNTVAFSEWRTGDFQASKLSIQDVINLRASRPSGIGEWNHVNNNMPAGAGVFDDFLQACAGAAPATLNTNNNKSGLGRSWLEGQLGWTLGTMLLPPNSNYPNCNMLSWGGDFDGPGMINPSSYHSGGANVAFADGSVRFIKSSTNRQVIWAIATRDVGEVVSSDQY</sequence>
<dbReference type="PROSITE" id="PS00409">
    <property type="entry name" value="PROKAR_NTER_METHYL"/>
    <property type="match status" value="1"/>
</dbReference>
<gene>
    <name evidence="2" type="ORF">TsocGM_18530</name>
</gene>
<dbReference type="Gene3D" id="3.30.700.10">
    <property type="entry name" value="Glycoprotein, Type 4 Pilin"/>
    <property type="match status" value="1"/>
</dbReference>
<dbReference type="InterPro" id="IPR012902">
    <property type="entry name" value="N_methyl_site"/>
</dbReference>
<dbReference type="PANTHER" id="PTHR30093">
    <property type="entry name" value="GENERAL SECRETION PATHWAY PROTEIN G"/>
    <property type="match status" value="1"/>
</dbReference>
<dbReference type="EMBL" id="RYZH01000040">
    <property type="protein sequence ID" value="RUL85373.1"/>
    <property type="molecule type" value="Genomic_DNA"/>
</dbReference>
<name>A0A432MFW1_9BACT</name>
<proteinExistence type="predicted"/>
<dbReference type="PANTHER" id="PTHR30093:SF2">
    <property type="entry name" value="TYPE II SECRETION SYSTEM PROTEIN H"/>
    <property type="match status" value="1"/>
</dbReference>
<dbReference type="InterPro" id="IPR045584">
    <property type="entry name" value="Pilin-like"/>
</dbReference>
<dbReference type="SUPFAM" id="SSF54523">
    <property type="entry name" value="Pili subunits"/>
    <property type="match status" value="1"/>
</dbReference>
<dbReference type="Pfam" id="PF07596">
    <property type="entry name" value="SBP_bac_10"/>
    <property type="match status" value="1"/>
</dbReference>